<dbReference type="GeneID" id="113418149"/>
<feature type="compositionally biased region" description="Polar residues" evidence="1">
    <location>
        <begin position="282"/>
        <end position="291"/>
    </location>
</feature>
<feature type="compositionally biased region" description="Polar residues" evidence="1">
    <location>
        <begin position="756"/>
        <end position="765"/>
    </location>
</feature>
<evidence type="ECO:0000256" key="1">
    <source>
        <dbReference type="SAM" id="MobiDB-lite"/>
    </source>
</evidence>
<feature type="region of interest" description="Disordered" evidence="1">
    <location>
        <begin position="910"/>
        <end position="961"/>
    </location>
</feature>
<dbReference type="Pfam" id="PF25234">
    <property type="entry name" value="Periphilin_C"/>
    <property type="match status" value="1"/>
</dbReference>
<evidence type="ECO:0000259" key="2">
    <source>
        <dbReference type="Pfam" id="PF25234"/>
    </source>
</evidence>
<proteinExistence type="predicted"/>
<sequence length="1033" mass="115778">MDRGFFPRRKRFPRRCHDQWFQQNYIPNENFWMDSWDMPQNQFPKRPPPWRNHHYPDQERPYNVGFDNYTRGSYHRRPYRGRFCTRSKKTLKGRGNFQNQSSSSFSINVPVKPKDSQPDEESPSQTDSVVSAETVAEEESPPGITKIPLHTQNEDIVLQLQDKLKDCEVTEDLLSQTVSILSPGVSTEDKTSSCSTEVFQNIEEKDSILRSFSFRLPVDVAATSVAGIADLRSCAELSPSKGFVRSQNHPVGEAKDTTLLLDPGKALNPKGEEQQWPPCLPQSWNSQSNKGSAGASRGTVCDWLQASQFAQDSSHGFSTTAVEISFLSENANDDQCERREEIELTKTSAKQDDTDDSQAYAAAPALDSSSLPSTLNDIPHESLLVREKDNELTEISAKHQNDTDDSQAYVVAPALDSSSLPNTLNDIPFEPVLVREKDTGLTEISAKQNDTDGSQAYVVAPALGFSSLPSTLNDIPREPVLVREKDTGLTETSAKHQNDTDGSQAYVVAPALGFSSLPSTLNDIPCEPVLLREIDTGLTEISAKHQNDTDDSQAYFVAPALDSSSLPSTLNDIPFEPVQVREIDTGLTETSAKQDDTDDSQAYVVAPALGFSSLPSTLNDIRCVPVLVRRKVIELAENQRAWAPEDYQEPPWNVNQADQYLKVSECYKDSVSTSISSNGNRNIESLVKSKSCSPRIHHSISSKHSSTNQTSRDLRCQSPKSYVKQECSSRSFGKRELSTERQDRSSKLSCRRERSSGSSLKQEVSPQREKHTSKSPYSQKQSSQKRDRNPKTSLMQEHSVKSTHKQKHSSSSPKMKENSKSQKLDRWKKKKSGRSCCCHCNYHCQQSCSPSRESLWHRCCSPSYLTCKIEHLNVSKEIGNVYGMPYHLSPEKSIANKKEIRESRQVVEPKIPVIEKKRKRAKSRTGRKPLKIQSSTKKKRTSSPCHLNAEEETSVPSWTPKDRSAAVLARKEELEQAYLQVLLNFGAIAIMLVEKEPCMIEAMSSALRTNLRKIGNYYECLLKNYIDSLTEAN</sequence>
<dbReference type="RefSeq" id="XP_026532669.1">
    <property type="nucleotide sequence ID" value="XM_026676884.1"/>
</dbReference>
<keyword evidence="3" id="KW-1185">Reference proteome</keyword>
<feature type="compositionally biased region" description="Basic and acidic residues" evidence="1">
    <location>
        <begin position="814"/>
        <end position="825"/>
    </location>
</feature>
<name>A0A6J1UYE8_9SAUR</name>
<feature type="compositionally biased region" description="Basic residues" evidence="1">
    <location>
        <begin position="916"/>
        <end position="941"/>
    </location>
</feature>
<feature type="compositionally biased region" description="Basic and acidic residues" evidence="1">
    <location>
        <begin position="733"/>
        <end position="755"/>
    </location>
</feature>
<feature type="region of interest" description="Disordered" evidence="1">
    <location>
        <begin position="88"/>
        <end position="147"/>
    </location>
</feature>
<feature type="region of interest" description="Disordered" evidence="1">
    <location>
        <begin position="687"/>
        <end position="826"/>
    </location>
</feature>
<dbReference type="Proteomes" id="UP000504612">
    <property type="component" value="Unplaced"/>
</dbReference>
<gene>
    <name evidence="4" type="primary">LOC113418149</name>
</gene>
<organism evidence="3 4">
    <name type="scientific">Notechis scutatus</name>
    <name type="common">mainland tiger snake</name>
    <dbReference type="NCBI Taxonomy" id="8663"/>
    <lineage>
        <taxon>Eukaryota</taxon>
        <taxon>Metazoa</taxon>
        <taxon>Chordata</taxon>
        <taxon>Craniata</taxon>
        <taxon>Vertebrata</taxon>
        <taxon>Euteleostomi</taxon>
        <taxon>Lepidosauria</taxon>
        <taxon>Squamata</taxon>
        <taxon>Bifurcata</taxon>
        <taxon>Unidentata</taxon>
        <taxon>Episquamata</taxon>
        <taxon>Toxicofera</taxon>
        <taxon>Serpentes</taxon>
        <taxon>Colubroidea</taxon>
        <taxon>Elapidae</taxon>
        <taxon>Hydrophiinae</taxon>
        <taxon>Notechis</taxon>
    </lineage>
</organism>
<feature type="compositionally biased region" description="Low complexity" evidence="1">
    <location>
        <begin position="96"/>
        <end position="106"/>
    </location>
</feature>
<dbReference type="AlphaFoldDB" id="A0A6J1UYE8"/>
<evidence type="ECO:0000313" key="3">
    <source>
        <dbReference type="Proteomes" id="UP000504612"/>
    </source>
</evidence>
<accession>A0A6J1UYE8</accession>
<reference evidence="4" key="1">
    <citation type="submission" date="2025-08" db="UniProtKB">
        <authorList>
            <consortium name="RefSeq"/>
        </authorList>
    </citation>
    <scope>IDENTIFICATION</scope>
</reference>
<protein>
    <submittedName>
        <fullName evidence="4">Uncharacterized protein LOC113418149 isoform X1</fullName>
    </submittedName>
</protein>
<feature type="domain" description="Periphilin-1 C-terminal" evidence="2">
    <location>
        <begin position="952"/>
        <end position="1030"/>
    </location>
</feature>
<evidence type="ECO:0000313" key="4">
    <source>
        <dbReference type="RefSeq" id="XP_026532669.1"/>
    </source>
</evidence>
<dbReference type="InterPro" id="IPR057603">
    <property type="entry name" value="Periphilin-1_C"/>
</dbReference>
<dbReference type="KEGG" id="nss:113418149"/>
<feature type="region of interest" description="Disordered" evidence="1">
    <location>
        <begin position="269"/>
        <end position="297"/>
    </location>
</feature>